<feature type="transmembrane region" description="Helical" evidence="1">
    <location>
        <begin position="138"/>
        <end position="165"/>
    </location>
</feature>
<feature type="transmembrane region" description="Helical" evidence="1">
    <location>
        <begin position="177"/>
        <end position="198"/>
    </location>
</feature>
<dbReference type="Gene3D" id="3.40.50.300">
    <property type="entry name" value="P-loop containing nucleotide triphosphate hydrolases"/>
    <property type="match status" value="1"/>
</dbReference>
<dbReference type="PANTHER" id="PTHR22674:SF6">
    <property type="entry name" value="NTPASE KAP FAMILY P-LOOP DOMAIN-CONTAINING PROTEIN 1"/>
    <property type="match status" value="1"/>
</dbReference>
<sequence>MQVLSEADLVRDEPLGARKGSIGEKDDLLHHRVLAKRVAELAVSSVGNVNIALFGPWGSGKSSFHALLREELKKNPVKTQHITFDAWKNAGTGFRTNFLYEVAEQVDADVKISDTLFQSTSSVRGPLADLKWSTAVRVWTLVGFLGVIFFGLPALWTLIQLLLGVQRQYGSLFIENFSAFSSMAASGTVFVVVLLAVIELSKVTVSKSTPSHVAQFGKLFDNILDTKKKHRMVIFIDELDRCSPKDVMATLEGLRTFLGHPRCVFVVAFDREAVAGVIANELGQNVPRENAAPYYRTSGEYLDKIFQFQLALPPQPVHTFRRFAASLVRERGGVWGQLRAQSPDLLDRVVNILSPMHLASPRRTKVLLNDFAVNARVYEGMGFSWLERAEEIAVLTVLQTEFPRLAADLEKEPALMRFLYRQEVPTRQSLLDLVEQYSEGGAADGVPLDEVVGKDNRGEVAEQLEENLQRYLRLLRERHVPEPRADLIMMHSDGSLLAFNDPGVYHELLSAADMPRQDVINALSGASEHDLEQAIRYLLDQTEKETKDASDRLVVLAGEVAAELETINPDLARLLGGRASSSVERMTLQSVQGYSAAVAVVYTEAELKAVLNVAAAQADAGVVQVVKSLTDSLRDDDWESARDHMLPLVLQHALSVPDVASAFFVRFSQDLEAELSWKQIDALAAGLTAKAPEPVEPAAATAAAKTAAEEQDAENDAAYEGQREANRGIAAELAAGWAEMALGSEMRRDFLRILRRVEKNQGFFNLHDSLIDRDIERGQAAEANSLLLGAILERPPRAHSRWADKLDANATVSSSLKQDALHAVLALVAESGHETVRESGAAAAQRIAALPSDAFDHQKFDDLVHGDLATDWSEYSDSRFETQLRLLNVLDTLEAVHSDGTEDSERATDADRAELYVTATVAAQTEGADVRTIVLAVEKERPSFAASVAGRLTEAKPWEQAPPELPVRVILAAQHRALAGGVSITHLPPEAFFGIADAKLSRALAASWLSTAPLVSEVERLPNAASLPQEAWRRYGANATEEQRGAAWRFLMKKDGLLGQLRTLSEPGQAVTIYEETAAAVREAKTVAPRERAVKAFLALPATRDAADEVRAMIKVMAQDKKRTELALGLLLLRAYVSELSSTAVRTLRPLVSAWAEEGEGLVAKKDISWLVDRGFATKKSPLRDVVKRMSGRG</sequence>
<dbReference type="InterPro" id="IPR011646">
    <property type="entry name" value="KAP_P-loop"/>
</dbReference>
<feature type="domain" description="KAP NTPase" evidence="2">
    <location>
        <begin position="36"/>
        <end position="376"/>
    </location>
</feature>
<dbReference type="Pfam" id="PF07693">
    <property type="entry name" value="KAP_NTPase"/>
    <property type="match status" value="1"/>
</dbReference>
<reference evidence="3" key="1">
    <citation type="submission" date="2024-06" db="EMBL/GenBank/DDBJ databases">
        <title>Draft genome sequence of Microbacterium sp. strain A8/3-1, isolated from Oxytropis tragacanthoides Fisch. ex DC. Root nodules in the Altai region of Russia.</title>
        <authorList>
            <person name="Sazanova A."/>
            <person name="Guro P."/>
            <person name="Kuznetsova I."/>
            <person name="Belimov A."/>
            <person name="Safronova V."/>
        </authorList>
    </citation>
    <scope>NUCLEOTIDE SEQUENCE</scope>
    <source>
        <strain evidence="3">A8/3-1</strain>
    </source>
</reference>
<keyword evidence="1" id="KW-0472">Membrane</keyword>
<keyword evidence="1" id="KW-0812">Transmembrane</keyword>
<dbReference type="AlphaFoldDB" id="A0AAU7VXG3"/>
<keyword evidence="1" id="KW-1133">Transmembrane helix</keyword>
<evidence type="ECO:0000313" key="3">
    <source>
        <dbReference type="EMBL" id="XBX78459.1"/>
    </source>
</evidence>
<accession>A0AAU7VXG3</accession>
<organism evidence="3">
    <name type="scientific">Microbacterium sp. A8/3-1</name>
    <dbReference type="NCBI Taxonomy" id="3160749"/>
    <lineage>
        <taxon>Bacteria</taxon>
        <taxon>Bacillati</taxon>
        <taxon>Actinomycetota</taxon>
        <taxon>Actinomycetes</taxon>
        <taxon>Micrococcales</taxon>
        <taxon>Microbacteriaceae</taxon>
        <taxon>Microbacterium</taxon>
    </lineage>
</organism>
<dbReference type="InterPro" id="IPR052754">
    <property type="entry name" value="NTPase_KAP_P-loop"/>
</dbReference>
<dbReference type="PANTHER" id="PTHR22674">
    <property type="entry name" value="NTPASE, KAP FAMILY P-LOOP DOMAIN-CONTAINING 1"/>
    <property type="match status" value="1"/>
</dbReference>
<dbReference type="SUPFAM" id="SSF52540">
    <property type="entry name" value="P-loop containing nucleoside triphosphate hydrolases"/>
    <property type="match status" value="1"/>
</dbReference>
<proteinExistence type="predicted"/>
<dbReference type="InterPro" id="IPR027417">
    <property type="entry name" value="P-loop_NTPase"/>
</dbReference>
<evidence type="ECO:0000256" key="1">
    <source>
        <dbReference type="SAM" id="Phobius"/>
    </source>
</evidence>
<dbReference type="RefSeq" id="WP_350351726.1">
    <property type="nucleotide sequence ID" value="NZ_CP158357.1"/>
</dbReference>
<dbReference type="EMBL" id="CP158357">
    <property type="protein sequence ID" value="XBX78459.1"/>
    <property type="molecule type" value="Genomic_DNA"/>
</dbReference>
<protein>
    <submittedName>
        <fullName evidence="3">P-loop NTPase fold protein</fullName>
    </submittedName>
</protein>
<evidence type="ECO:0000259" key="2">
    <source>
        <dbReference type="Pfam" id="PF07693"/>
    </source>
</evidence>
<gene>
    <name evidence="3" type="ORF">ABS642_21560</name>
</gene>
<name>A0AAU7VXG3_9MICO</name>